<evidence type="ECO:0000256" key="1">
    <source>
        <dbReference type="PROSITE-ProRule" id="PRU00176"/>
    </source>
</evidence>
<evidence type="ECO:0000259" key="3">
    <source>
        <dbReference type="PROSITE" id="PS50102"/>
    </source>
</evidence>
<dbReference type="Proteomes" id="UP000663881">
    <property type="component" value="Unassembled WGS sequence"/>
</dbReference>
<feature type="compositionally biased region" description="Basic and acidic residues" evidence="2">
    <location>
        <begin position="1"/>
        <end position="12"/>
    </location>
</feature>
<dbReference type="SMART" id="SM00360">
    <property type="entry name" value="RRM"/>
    <property type="match status" value="1"/>
</dbReference>
<keyword evidence="1" id="KW-0694">RNA-binding</keyword>
<feature type="region of interest" description="Disordered" evidence="2">
    <location>
        <begin position="85"/>
        <end position="122"/>
    </location>
</feature>
<comment type="caution">
    <text evidence="4">The sequence shown here is derived from an EMBL/GenBank/DDBJ whole genome shotgun (WGS) entry which is preliminary data.</text>
</comment>
<dbReference type="GO" id="GO:0005829">
    <property type="term" value="C:cytosol"/>
    <property type="evidence" value="ECO:0007669"/>
    <property type="project" value="TreeGrafter"/>
</dbReference>
<dbReference type="GO" id="GO:1990904">
    <property type="term" value="C:ribonucleoprotein complex"/>
    <property type="evidence" value="ECO:0007669"/>
    <property type="project" value="TreeGrafter"/>
</dbReference>
<dbReference type="Pfam" id="PF00076">
    <property type="entry name" value="RRM_1"/>
    <property type="match status" value="1"/>
</dbReference>
<dbReference type="PROSITE" id="PS50102">
    <property type="entry name" value="RRM"/>
    <property type="match status" value="1"/>
</dbReference>
<evidence type="ECO:0000313" key="4">
    <source>
        <dbReference type="EMBL" id="CAF4331061.1"/>
    </source>
</evidence>
<reference evidence="4" key="1">
    <citation type="submission" date="2021-02" db="EMBL/GenBank/DDBJ databases">
        <authorList>
            <person name="Nowell W R."/>
        </authorList>
    </citation>
    <scope>NUCLEOTIDE SEQUENCE</scope>
</reference>
<dbReference type="GO" id="GO:0003729">
    <property type="term" value="F:mRNA binding"/>
    <property type="evidence" value="ECO:0007669"/>
    <property type="project" value="TreeGrafter"/>
</dbReference>
<dbReference type="InterPro" id="IPR012677">
    <property type="entry name" value="Nucleotide-bd_a/b_plait_sf"/>
</dbReference>
<dbReference type="SUPFAM" id="SSF54928">
    <property type="entry name" value="RNA-binding domain, RBD"/>
    <property type="match status" value="1"/>
</dbReference>
<gene>
    <name evidence="4" type="ORF">OKA104_LOCUS47773</name>
</gene>
<protein>
    <recommendedName>
        <fullName evidence="3">RRM domain-containing protein</fullName>
    </recommendedName>
</protein>
<proteinExistence type="predicted"/>
<feature type="non-terminal residue" evidence="4">
    <location>
        <position position="240"/>
    </location>
</feature>
<dbReference type="Gene3D" id="3.30.70.330">
    <property type="match status" value="1"/>
</dbReference>
<dbReference type="PANTHER" id="PTHR10693:SF20">
    <property type="entry name" value="AT27578P"/>
    <property type="match status" value="1"/>
</dbReference>
<feature type="compositionally biased region" description="Basic and acidic residues" evidence="2">
    <location>
        <begin position="36"/>
        <end position="58"/>
    </location>
</feature>
<dbReference type="InterPro" id="IPR000504">
    <property type="entry name" value="RRM_dom"/>
</dbReference>
<feature type="compositionally biased region" description="Polar residues" evidence="2">
    <location>
        <begin position="13"/>
        <end position="31"/>
    </location>
</feature>
<evidence type="ECO:0000256" key="2">
    <source>
        <dbReference type="SAM" id="MobiDB-lite"/>
    </source>
</evidence>
<evidence type="ECO:0000313" key="5">
    <source>
        <dbReference type="Proteomes" id="UP000663881"/>
    </source>
</evidence>
<feature type="region of interest" description="Disordered" evidence="2">
    <location>
        <begin position="1"/>
        <end position="71"/>
    </location>
</feature>
<sequence>FSDNAIDKKENKSAINKSPKGNFTPPSTPVDQQQKTQEKEQSSKPKSYRDAIGKKEKTATATATATTTTIESQPTTAVAVAAAPAAGTGAKTAKTGKQKASKSANRSARATRGHPQDANDYYDESWYYGTGEEGYLHTGYTDDQEIFIGNLSAQVTEEEIHELFRPYGRLLLVRIGNTGSQVGAANFAFVVCQSIEMAKAIVADHENLLKNQQVNVEAKKRRPFPHTFRPTYPTAASPTN</sequence>
<feature type="compositionally biased region" description="Low complexity" evidence="2">
    <location>
        <begin position="59"/>
        <end position="71"/>
    </location>
</feature>
<dbReference type="EMBL" id="CAJOAY010019514">
    <property type="protein sequence ID" value="CAF4331061.1"/>
    <property type="molecule type" value="Genomic_DNA"/>
</dbReference>
<feature type="domain" description="RRM" evidence="3">
    <location>
        <begin position="144"/>
        <end position="221"/>
    </location>
</feature>
<organism evidence="4 5">
    <name type="scientific">Adineta steineri</name>
    <dbReference type="NCBI Taxonomy" id="433720"/>
    <lineage>
        <taxon>Eukaryota</taxon>
        <taxon>Metazoa</taxon>
        <taxon>Spiralia</taxon>
        <taxon>Gnathifera</taxon>
        <taxon>Rotifera</taxon>
        <taxon>Eurotatoria</taxon>
        <taxon>Bdelloidea</taxon>
        <taxon>Adinetida</taxon>
        <taxon>Adinetidae</taxon>
        <taxon>Adineta</taxon>
    </lineage>
</organism>
<accession>A0A820JRX4</accession>
<feature type="compositionally biased region" description="Low complexity" evidence="2">
    <location>
        <begin position="101"/>
        <end position="110"/>
    </location>
</feature>
<dbReference type="InterPro" id="IPR039539">
    <property type="entry name" value="Ras_GTPase_bind_prot"/>
</dbReference>
<dbReference type="InterPro" id="IPR035979">
    <property type="entry name" value="RBD_domain_sf"/>
</dbReference>
<dbReference type="PANTHER" id="PTHR10693">
    <property type="entry name" value="RAS GTPASE-ACTIVATING PROTEIN-BINDING PROTEIN"/>
    <property type="match status" value="1"/>
</dbReference>
<name>A0A820JRX4_9BILA</name>
<dbReference type="AlphaFoldDB" id="A0A820JRX4"/>
<feature type="non-terminal residue" evidence="4">
    <location>
        <position position="1"/>
    </location>
</feature>